<accession>A0ACD0NNQ0</accession>
<keyword evidence="2" id="KW-1185">Reference proteome</keyword>
<gene>
    <name evidence="1" type="ORF">IE53DRAFT_364695</name>
</gene>
<evidence type="ECO:0000313" key="2">
    <source>
        <dbReference type="Proteomes" id="UP000245626"/>
    </source>
</evidence>
<evidence type="ECO:0000313" key="1">
    <source>
        <dbReference type="EMBL" id="PWN47412.1"/>
    </source>
</evidence>
<dbReference type="Proteomes" id="UP000245626">
    <property type="component" value="Unassembled WGS sequence"/>
</dbReference>
<proteinExistence type="predicted"/>
<protein>
    <submittedName>
        <fullName evidence="1">Uncharacterized protein</fullName>
    </submittedName>
</protein>
<sequence>MELYCLHSSCDWNPAYALNAHFKTFAFRSSHSDSTSNHPRDFHHPAYTANHGILLDQTLTHLYTRCVNLFIFFFIFSIFFVYFSFHHYQHRCRYHSSSSSCFFIIIVIFTFVVLISSIVVFYCLSFSQATFSLKAWRSLHCTVFCQNPPSSLRNISKDLSKGV</sequence>
<reference evidence="1 2" key="1">
    <citation type="journal article" date="2018" name="Mol. Biol. Evol.">
        <title>Broad Genomic Sampling Reveals a Smut Pathogenic Ancestry of the Fungal Clade Ustilaginomycotina.</title>
        <authorList>
            <person name="Kijpornyongpan T."/>
            <person name="Mondo S.J."/>
            <person name="Barry K."/>
            <person name="Sandor L."/>
            <person name="Lee J."/>
            <person name="Lipzen A."/>
            <person name="Pangilinan J."/>
            <person name="LaButti K."/>
            <person name="Hainaut M."/>
            <person name="Henrissat B."/>
            <person name="Grigoriev I.V."/>
            <person name="Spatafora J.W."/>
            <person name="Aime M.C."/>
        </authorList>
    </citation>
    <scope>NUCLEOTIDE SEQUENCE [LARGE SCALE GENOMIC DNA]</scope>
    <source>
        <strain evidence="1 2">SA 807</strain>
    </source>
</reference>
<organism evidence="1 2">
    <name type="scientific">Violaceomyces palustris</name>
    <dbReference type="NCBI Taxonomy" id="1673888"/>
    <lineage>
        <taxon>Eukaryota</taxon>
        <taxon>Fungi</taxon>
        <taxon>Dikarya</taxon>
        <taxon>Basidiomycota</taxon>
        <taxon>Ustilaginomycotina</taxon>
        <taxon>Ustilaginomycetes</taxon>
        <taxon>Violaceomycetales</taxon>
        <taxon>Violaceomycetaceae</taxon>
        <taxon>Violaceomyces</taxon>
    </lineage>
</organism>
<dbReference type="EMBL" id="KZ820440">
    <property type="protein sequence ID" value="PWN47412.1"/>
    <property type="molecule type" value="Genomic_DNA"/>
</dbReference>
<name>A0ACD0NNQ0_9BASI</name>